<keyword evidence="2 7" id="KW-1133">Transmembrane helix</keyword>
<evidence type="ECO:0000256" key="7">
    <source>
        <dbReference type="SAM" id="Phobius"/>
    </source>
</evidence>
<feature type="domain" description="HAMP" evidence="9">
    <location>
        <begin position="55"/>
        <end position="107"/>
    </location>
</feature>
<sequence>MFELTARTVVAAVLPLAITLIWLGLDSGDTTYRHVALVVAGVVAVLLAEAVHAARRLARRMRRAMSALDALANGRLDLELPIARDDEMGWIAGTINQATEGMRTLMTGIAQQAHNLRDAADDLATNASTVTRHTAETAQQAVLLSGSIDDVTANMRGLLSGADAVRTSIDAIAERAGNAGRVAQQGVTTAADTQVSVTRLGTSSAEISGVVAFINGVAAQTNLLALNATIEAARAGASGKGFAVVADEVKGLAQQTAEATGSIDAQVAAIRTDAEATATALGSITKVIHEITGHQADITAAVDDQRNVTAEMTRRVHDTGDTTQALTSTINDLAAAASRSTDGTRQVANSVAALASIAANLSSLTSAYEAVAVTRIGAGAYVPPPPPPSTVDSTASAAGSPPSGLF</sequence>
<proteinExistence type="inferred from homology"/>
<dbReference type="PANTHER" id="PTHR32089">
    <property type="entry name" value="METHYL-ACCEPTING CHEMOTAXIS PROTEIN MCPB"/>
    <property type="match status" value="1"/>
</dbReference>
<dbReference type="Gene3D" id="1.10.287.950">
    <property type="entry name" value="Methyl-accepting chemotaxis protein"/>
    <property type="match status" value="1"/>
</dbReference>
<feature type="transmembrane region" description="Helical" evidence="7">
    <location>
        <begin position="31"/>
        <end position="54"/>
    </location>
</feature>
<dbReference type="SMART" id="SM00304">
    <property type="entry name" value="HAMP"/>
    <property type="match status" value="1"/>
</dbReference>
<feature type="region of interest" description="Disordered" evidence="6">
    <location>
        <begin position="383"/>
        <end position="406"/>
    </location>
</feature>
<reference evidence="10 11" key="1">
    <citation type="journal article" date="2019" name="Int. J. Syst. Evol. Microbiol.">
        <title>The Global Catalogue of Microorganisms (GCM) 10K type strain sequencing project: providing services to taxonomists for standard genome sequencing and annotation.</title>
        <authorList>
            <consortium name="The Broad Institute Genomics Platform"/>
            <consortium name="The Broad Institute Genome Sequencing Center for Infectious Disease"/>
            <person name="Wu L."/>
            <person name="Ma J."/>
        </authorList>
    </citation>
    <scope>NUCLEOTIDE SEQUENCE [LARGE SCALE GENOMIC DNA]</scope>
    <source>
        <strain evidence="10 11">JCM 15933</strain>
    </source>
</reference>
<feature type="transmembrane region" description="Helical" evidence="7">
    <location>
        <begin position="7"/>
        <end position="25"/>
    </location>
</feature>
<dbReference type="Proteomes" id="UP001501470">
    <property type="component" value="Unassembled WGS sequence"/>
</dbReference>
<evidence type="ECO:0000313" key="10">
    <source>
        <dbReference type="EMBL" id="GAA1558075.1"/>
    </source>
</evidence>
<name>A0ABN2CFQ5_9ACTN</name>
<accession>A0ABN2CFQ5</accession>
<keyword evidence="1 7" id="KW-0812">Transmembrane</keyword>
<evidence type="ECO:0000256" key="6">
    <source>
        <dbReference type="SAM" id="MobiDB-lite"/>
    </source>
</evidence>
<evidence type="ECO:0000256" key="3">
    <source>
        <dbReference type="ARBA" id="ARBA00023224"/>
    </source>
</evidence>
<dbReference type="InterPro" id="IPR004089">
    <property type="entry name" value="MCPsignal_dom"/>
</dbReference>
<comment type="caution">
    <text evidence="10">The sequence shown here is derived from an EMBL/GenBank/DDBJ whole genome shotgun (WGS) entry which is preliminary data.</text>
</comment>
<evidence type="ECO:0008006" key="12">
    <source>
        <dbReference type="Google" id="ProtNLM"/>
    </source>
</evidence>
<evidence type="ECO:0000256" key="4">
    <source>
        <dbReference type="ARBA" id="ARBA00029447"/>
    </source>
</evidence>
<evidence type="ECO:0000256" key="1">
    <source>
        <dbReference type="ARBA" id="ARBA00022692"/>
    </source>
</evidence>
<dbReference type="SUPFAM" id="SSF58104">
    <property type="entry name" value="Methyl-accepting chemotaxis protein (MCP) signaling domain"/>
    <property type="match status" value="1"/>
</dbReference>
<feature type="domain" description="Methyl-accepting transducer" evidence="8">
    <location>
        <begin position="119"/>
        <end position="355"/>
    </location>
</feature>
<evidence type="ECO:0000259" key="9">
    <source>
        <dbReference type="PROSITE" id="PS50885"/>
    </source>
</evidence>
<evidence type="ECO:0000259" key="8">
    <source>
        <dbReference type="PROSITE" id="PS50111"/>
    </source>
</evidence>
<dbReference type="SMART" id="SM00283">
    <property type="entry name" value="MA"/>
    <property type="match status" value="1"/>
</dbReference>
<dbReference type="Pfam" id="PF00015">
    <property type="entry name" value="MCPsignal"/>
    <property type="match status" value="1"/>
</dbReference>
<organism evidence="10 11">
    <name type="scientific">Dactylosporangium maewongense</name>
    <dbReference type="NCBI Taxonomy" id="634393"/>
    <lineage>
        <taxon>Bacteria</taxon>
        <taxon>Bacillati</taxon>
        <taxon>Actinomycetota</taxon>
        <taxon>Actinomycetes</taxon>
        <taxon>Micromonosporales</taxon>
        <taxon>Micromonosporaceae</taxon>
        <taxon>Dactylosporangium</taxon>
    </lineage>
</organism>
<keyword evidence="7" id="KW-0472">Membrane</keyword>
<gene>
    <name evidence="10" type="ORF">GCM10009827_093750</name>
</gene>
<dbReference type="Pfam" id="PF00672">
    <property type="entry name" value="HAMP"/>
    <property type="match status" value="1"/>
</dbReference>
<dbReference type="EMBL" id="BAAAQD010000027">
    <property type="protein sequence ID" value="GAA1558075.1"/>
    <property type="molecule type" value="Genomic_DNA"/>
</dbReference>
<evidence type="ECO:0000256" key="2">
    <source>
        <dbReference type="ARBA" id="ARBA00022989"/>
    </source>
</evidence>
<keyword evidence="3 5" id="KW-0807">Transducer</keyword>
<dbReference type="InterPro" id="IPR003660">
    <property type="entry name" value="HAMP_dom"/>
</dbReference>
<evidence type="ECO:0000313" key="11">
    <source>
        <dbReference type="Proteomes" id="UP001501470"/>
    </source>
</evidence>
<comment type="similarity">
    <text evidence="4">Belongs to the methyl-accepting chemotaxis (MCP) protein family.</text>
</comment>
<protein>
    <recommendedName>
        <fullName evidence="12">Methyl-accepting chemotaxis protein</fullName>
    </recommendedName>
</protein>
<feature type="compositionally biased region" description="Low complexity" evidence="6">
    <location>
        <begin position="395"/>
        <end position="406"/>
    </location>
</feature>
<keyword evidence="11" id="KW-1185">Reference proteome</keyword>
<evidence type="ECO:0000256" key="5">
    <source>
        <dbReference type="PROSITE-ProRule" id="PRU00284"/>
    </source>
</evidence>
<dbReference type="PROSITE" id="PS50885">
    <property type="entry name" value="HAMP"/>
    <property type="match status" value="1"/>
</dbReference>
<dbReference type="PROSITE" id="PS50111">
    <property type="entry name" value="CHEMOTAXIS_TRANSDUC_2"/>
    <property type="match status" value="1"/>
</dbReference>
<dbReference type="PANTHER" id="PTHR32089:SF112">
    <property type="entry name" value="LYSOZYME-LIKE PROTEIN-RELATED"/>
    <property type="match status" value="1"/>
</dbReference>